<keyword evidence="2" id="KW-0677">Repeat</keyword>
<dbReference type="PROSITE" id="PS50082">
    <property type="entry name" value="WD_REPEATS_2"/>
    <property type="match status" value="2"/>
</dbReference>
<evidence type="ECO:0000256" key="2">
    <source>
        <dbReference type="ARBA" id="ARBA00022737"/>
    </source>
</evidence>
<organism evidence="4">
    <name type="scientific">Daphnia magna</name>
    <dbReference type="NCBI Taxonomy" id="35525"/>
    <lineage>
        <taxon>Eukaryota</taxon>
        <taxon>Metazoa</taxon>
        <taxon>Ecdysozoa</taxon>
        <taxon>Arthropoda</taxon>
        <taxon>Crustacea</taxon>
        <taxon>Branchiopoda</taxon>
        <taxon>Diplostraca</taxon>
        <taxon>Cladocera</taxon>
        <taxon>Anomopoda</taxon>
        <taxon>Daphniidae</taxon>
        <taxon>Daphnia</taxon>
    </lineage>
</organism>
<protein>
    <submittedName>
        <fullName evidence="4">WD repeat-containing protein</fullName>
    </submittedName>
</protein>
<evidence type="ECO:0000256" key="1">
    <source>
        <dbReference type="ARBA" id="ARBA00022574"/>
    </source>
</evidence>
<evidence type="ECO:0000256" key="3">
    <source>
        <dbReference type="SAM" id="MobiDB-lite"/>
    </source>
</evidence>
<dbReference type="Gene3D" id="2.130.10.10">
    <property type="entry name" value="YVTN repeat-like/Quinoprotein amine dehydrogenase"/>
    <property type="match status" value="3"/>
</dbReference>
<sequence>MAGPVSPHLVIPMMLWGETPPSHCISAIQISHDHCTLVTGSHDGQLCVWAMDPNTYKATPKCFLVGHTAPIVCLVAAKNTLEMECIVSSSENGEMCTWDLIDGQCIESVKLYQIHSHIQSYSFGGTEDASLFCIGNYPEILVIDPFTLEIIMNLTSRVHPDWMAAIHVLRPTRRQDDVVLGLTTSGVVKVWTVGAQDLNNSGEPVLEHESKQIRCLNATSMTCCLYNQRTVIIVSPKTWQIYDAGDFSLLCSMSSKQGESWVGGDFLATDRIIVWNTIGTAFVYRLPTNKLKGHVTRCVVESKDFHNKSSEEDLPFLYCVLKLSDEQKLPCPPSIRCSLVVKEDGRLVKLLLRGDANGRVSVFTIPEVTDNQLEQIQQLDFDNPPNMTSESCSSLSDSWMAIHPKPIGILSHMDSTIPVTSSLYITMQNRLVCGRADGSIVLLNGIATLKLLLLQQAITDIPDVLTLNGHTGRVTCLLYPYQLHNRYDPVQLVSGGADFTLCLWNISSGTLLQKFCVQVGEIAQLLVPPANSSPRILQCICSVAKDHSVSLISLKERKCVLLASRHLFPVTCIKWRPLDDFMMVACSDGTLYVWQMETGQLDRVVHGMSAEEILNACDESVSIVPSFQEGGLANPAVHFFRGLKHRNISAIRHAALRGLNQLQHTNASNNQDSGDLSKDRGVPLSIQGLRSNASETEFHAVFFDAEALVVQLLHEEYSMMSPNTLENHGLINQNEYQKVAALTHTASPDAQKKIADFLGKVKDKAGDMERRLKDKDKHGILAKVRESAENMQHKIQSRNDGLNAKYSERGTEDERDGASVGSSGSTRQRQVPNSLPTDWSLTMEIAQLLLSLLHGWTLDEDLDQACQSRLGLAKPKSPVCFGLISRSGHMMLMLPTWPAGESVEHFTALSHWSISSTLTTNHLLAIVALSNTLMSMNSTAFSNGKLVRQYPPRDAKRSVEDRKAEEPFTVHDVQTKQGWSLMATLHCVLLPDKVCEFQHLRHPSGLETFRKAQIEMLARRWQDRCLEIREAAQALLLAELERIGVDGRKAVVDHWATFLPTYADPFTIAGPSHSVGFNANSLTGSGTQNLSVPSQQWGNDGGSPARSAGEYEAEEDHDEEDDGEDVALRRPSRSMELKRRQATSIVLLGVIGAEFGQDIGDNKKTSETDPRKRKTVEGFGLGPNQNLARLTSKALTYLLLAPASPKLPMHTSLRRAAIDLIGRGFTVWEPHLDVSKVLLSMLELCCEGDKLIPSMSYGLPLSPAADSCRTSRHALTLIATARPAAFITAMAREVARYITLQQNAQTLNVNLANTTLARAKPEILRVIELLIDKMQADISDLLVEVTDIVLHCVDHGHLKGRSLSEVFPSLCRFSQITHCSSSRRIAVGSRNGSLALYELRGQKCQYIQAHNAEITACAFSPDGKNLASYSSTENRLSFWQQAATGVFGLGAVQTRCVKTYTTDPLPPCVRSGSTIPLRMARLQWHSGKTVAIMLSDGSETRYHL</sequence>
<proteinExistence type="predicted"/>
<name>A0A0P6D9B4_9CRUS</name>
<dbReference type="InterPro" id="IPR015943">
    <property type="entry name" value="WD40/YVTN_repeat-like_dom_sf"/>
</dbReference>
<dbReference type="PANTHER" id="PTHR44099">
    <property type="entry name" value="RABCONNECTIN-3B, ISOFORM A"/>
    <property type="match status" value="1"/>
</dbReference>
<feature type="region of interest" description="Disordered" evidence="3">
    <location>
        <begin position="786"/>
        <end position="834"/>
    </location>
</feature>
<dbReference type="InterPro" id="IPR019775">
    <property type="entry name" value="WD40_repeat_CS"/>
</dbReference>
<dbReference type="SUPFAM" id="SSF50998">
    <property type="entry name" value="Quinoprotein alcohol dehydrogenase-like"/>
    <property type="match status" value="1"/>
</dbReference>
<evidence type="ECO:0000313" key="4">
    <source>
        <dbReference type="EMBL" id="JAN13201.1"/>
    </source>
</evidence>
<dbReference type="GO" id="GO:0005737">
    <property type="term" value="C:cytoplasm"/>
    <property type="evidence" value="ECO:0007669"/>
    <property type="project" value="TreeGrafter"/>
</dbReference>
<dbReference type="PROSITE" id="PS00678">
    <property type="entry name" value="WD_REPEATS_1"/>
    <property type="match status" value="1"/>
</dbReference>
<feature type="compositionally biased region" description="Acidic residues" evidence="3">
    <location>
        <begin position="1111"/>
        <end position="1125"/>
    </location>
</feature>
<keyword evidence="1" id="KW-0853">WD repeat</keyword>
<reference evidence="4" key="1">
    <citation type="submission" date="2015-10" db="EMBL/GenBank/DDBJ databases">
        <title>EvidentialGene: Evidence-directed Construction of Complete mRNA Transcriptomes without Genomes.</title>
        <authorList>
            <person name="Gilbert D.G."/>
        </authorList>
    </citation>
    <scope>NUCLEOTIDE SEQUENCE</scope>
</reference>
<feature type="compositionally biased region" description="Polar residues" evidence="3">
    <location>
        <begin position="820"/>
        <end position="834"/>
    </location>
</feature>
<dbReference type="InterPro" id="IPR049916">
    <property type="entry name" value="WDR72-like"/>
</dbReference>
<dbReference type="SUPFAM" id="SSF50960">
    <property type="entry name" value="TolB, C-terminal domain"/>
    <property type="match status" value="1"/>
</dbReference>
<accession>A0A0P6D9B4</accession>
<dbReference type="OrthoDB" id="338622at2759"/>
<dbReference type="InterPro" id="IPR011047">
    <property type="entry name" value="Quinoprotein_ADH-like_sf"/>
</dbReference>
<dbReference type="EMBL" id="GDIQ01081536">
    <property type="protein sequence ID" value="JAN13201.1"/>
    <property type="molecule type" value="Transcribed_RNA"/>
</dbReference>
<dbReference type="InterPro" id="IPR001680">
    <property type="entry name" value="WD40_rpt"/>
</dbReference>
<dbReference type="Pfam" id="PF00400">
    <property type="entry name" value="WD40"/>
    <property type="match status" value="4"/>
</dbReference>
<feature type="region of interest" description="Disordered" evidence="3">
    <location>
        <begin position="1086"/>
        <end position="1134"/>
    </location>
</feature>
<dbReference type="SMART" id="SM00320">
    <property type="entry name" value="WD40"/>
    <property type="match status" value="7"/>
</dbReference>
<feature type="compositionally biased region" description="Polar residues" evidence="3">
    <location>
        <begin position="1086"/>
        <end position="1098"/>
    </location>
</feature>
<dbReference type="PANTHER" id="PTHR44099:SF4">
    <property type="entry name" value="RABCONNECTIN-3B, ISOFORM A"/>
    <property type="match status" value="1"/>
</dbReference>